<name>A0ABS0GYW7_9ACTN</name>
<gene>
    <name evidence="1" type="ORF">I0C86_20915</name>
</gene>
<keyword evidence="2" id="KW-1185">Reference proteome</keyword>
<sequence length="93" mass="10717">IRSAGRKAGRQLGWKILTHQSDPARREDGHVVVIVAVEEHPNPEERQRMKERSRLLFDHMHGDDGCAGRTVSLEDRYRLSGSVRCAWSLAVWW</sequence>
<reference evidence="1 2" key="1">
    <citation type="submission" date="2020-11" db="EMBL/GenBank/DDBJ databases">
        <title>A novel isolate from a Black sea contaminated sediment with potential to produce alkanes: Plantactinospora alkalitolerans sp. nov.</title>
        <authorList>
            <person name="Carro L."/>
            <person name="Veyisoglu A."/>
            <person name="Guven K."/>
            <person name="Schumann P."/>
            <person name="Klenk H.-P."/>
            <person name="Sahin N."/>
        </authorList>
    </citation>
    <scope>NUCLEOTIDE SEQUENCE [LARGE SCALE GENOMIC DNA]</scope>
    <source>
        <strain evidence="1 2">S1510</strain>
    </source>
</reference>
<comment type="caution">
    <text evidence="1">The sequence shown here is derived from an EMBL/GenBank/DDBJ whole genome shotgun (WGS) entry which is preliminary data.</text>
</comment>
<proteinExistence type="predicted"/>
<evidence type="ECO:0000313" key="1">
    <source>
        <dbReference type="EMBL" id="MBF9131404.1"/>
    </source>
</evidence>
<protein>
    <submittedName>
        <fullName evidence="1">Uncharacterized protein</fullName>
    </submittedName>
</protein>
<feature type="non-terminal residue" evidence="1">
    <location>
        <position position="1"/>
    </location>
</feature>
<dbReference type="EMBL" id="JADPUN010000196">
    <property type="protein sequence ID" value="MBF9131404.1"/>
    <property type="molecule type" value="Genomic_DNA"/>
</dbReference>
<organism evidence="1 2">
    <name type="scientific">Plantactinospora alkalitolerans</name>
    <dbReference type="NCBI Taxonomy" id="2789879"/>
    <lineage>
        <taxon>Bacteria</taxon>
        <taxon>Bacillati</taxon>
        <taxon>Actinomycetota</taxon>
        <taxon>Actinomycetes</taxon>
        <taxon>Micromonosporales</taxon>
        <taxon>Micromonosporaceae</taxon>
        <taxon>Plantactinospora</taxon>
    </lineage>
</organism>
<dbReference type="Proteomes" id="UP000638560">
    <property type="component" value="Unassembled WGS sequence"/>
</dbReference>
<accession>A0ABS0GYW7</accession>
<evidence type="ECO:0000313" key="2">
    <source>
        <dbReference type="Proteomes" id="UP000638560"/>
    </source>
</evidence>
<dbReference type="RefSeq" id="WP_196202962.1">
    <property type="nucleotide sequence ID" value="NZ_JADPUN010000196.1"/>
</dbReference>